<keyword evidence="2" id="KW-0472">Membrane</keyword>
<keyword evidence="4" id="KW-1185">Reference proteome</keyword>
<dbReference type="PANTHER" id="PTHR32309">
    <property type="entry name" value="TYROSINE-PROTEIN KINASE"/>
    <property type="match status" value="1"/>
</dbReference>
<dbReference type="GO" id="GO:0004713">
    <property type="term" value="F:protein tyrosine kinase activity"/>
    <property type="evidence" value="ECO:0007669"/>
    <property type="project" value="TreeGrafter"/>
</dbReference>
<dbReference type="OrthoDB" id="1522571at2"/>
<dbReference type="Proteomes" id="UP000238375">
    <property type="component" value="Unassembled WGS sequence"/>
</dbReference>
<evidence type="ECO:0000256" key="2">
    <source>
        <dbReference type="SAM" id="Phobius"/>
    </source>
</evidence>
<reference evidence="3 4" key="1">
    <citation type="submission" date="2018-03" db="EMBL/GenBank/DDBJ databases">
        <title>Genomic Encyclopedia of Archaeal and Bacterial Type Strains, Phase II (KMG-II): from individual species to whole genera.</title>
        <authorList>
            <person name="Goeker M."/>
        </authorList>
    </citation>
    <scope>NUCLEOTIDE SEQUENCE [LARGE SCALE GENOMIC DNA]</scope>
    <source>
        <strain evidence="3 4">DSM 28354</strain>
    </source>
</reference>
<feature type="coiled-coil region" evidence="1">
    <location>
        <begin position="226"/>
        <end position="253"/>
    </location>
</feature>
<evidence type="ECO:0000313" key="4">
    <source>
        <dbReference type="Proteomes" id="UP000238375"/>
    </source>
</evidence>
<keyword evidence="2" id="KW-1133">Transmembrane helix</keyword>
<feature type="transmembrane region" description="Helical" evidence="2">
    <location>
        <begin position="31"/>
        <end position="50"/>
    </location>
</feature>
<keyword evidence="2" id="KW-0812">Transmembrane</keyword>
<dbReference type="InterPro" id="IPR050445">
    <property type="entry name" value="Bact_polysacc_biosynth/exp"/>
</dbReference>
<feature type="transmembrane region" description="Helical" evidence="2">
    <location>
        <begin position="327"/>
        <end position="346"/>
    </location>
</feature>
<dbReference type="PANTHER" id="PTHR32309:SF13">
    <property type="entry name" value="FERRIC ENTEROBACTIN TRANSPORT PROTEIN FEPE"/>
    <property type="match status" value="1"/>
</dbReference>
<evidence type="ECO:0000313" key="3">
    <source>
        <dbReference type="EMBL" id="PRY27406.1"/>
    </source>
</evidence>
<protein>
    <submittedName>
        <fullName evidence="3">Subunit length determinant protein</fullName>
    </submittedName>
</protein>
<proteinExistence type="predicted"/>
<keyword evidence="1" id="KW-0175">Coiled coil</keyword>
<dbReference type="RefSeq" id="WP_106140536.1">
    <property type="nucleotide sequence ID" value="NZ_PVTE01000033.1"/>
</dbReference>
<dbReference type="EMBL" id="PVTE01000033">
    <property type="protein sequence ID" value="PRY27406.1"/>
    <property type="molecule type" value="Genomic_DNA"/>
</dbReference>
<evidence type="ECO:0000256" key="1">
    <source>
        <dbReference type="SAM" id="Coils"/>
    </source>
</evidence>
<gene>
    <name evidence="3" type="ORF">CLV58_13339</name>
</gene>
<dbReference type="GO" id="GO:0005886">
    <property type="term" value="C:plasma membrane"/>
    <property type="evidence" value="ECO:0007669"/>
    <property type="project" value="TreeGrafter"/>
</dbReference>
<comment type="caution">
    <text evidence="3">The sequence shown here is derived from an EMBL/GenBank/DDBJ whole genome shotgun (WGS) entry which is preliminary data.</text>
</comment>
<name>A0A2T0S1V5_9BACT</name>
<organism evidence="3 4">
    <name type="scientific">Spirosoma oryzae</name>
    <dbReference type="NCBI Taxonomy" id="1469603"/>
    <lineage>
        <taxon>Bacteria</taxon>
        <taxon>Pseudomonadati</taxon>
        <taxon>Bacteroidota</taxon>
        <taxon>Cytophagia</taxon>
        <taxon>Cytophagales</taxon>
        <taxon>Cytophagaceae</taxon>
        <taxon>Spirosoma</taxon>
    </lineage>
</organism>
<sequence length="358" mass="40314">MSVTENYQPKQEDIIEIRVSDIAYFFRENRLRIIISGMIGLIIGAIYAFSKPNVYTAHVSVMPEIQSRGSGGMSGLGSLAGLAGINLDNISQDAIRPDIYPTILQGVPFGLQLMQQPVYSAQLNKQLPLESYINEMGKGRWSGFLGDKNKPHIEKNIKKPVEAQIVELTKEQNDLVKNILADVVTTYDKKTGILTISATEREATVAAAVAQRSLEYLTGYITSYRTEKSNRQVRFLEQQVAEAKKRYQTSEYTLSNYRDNNRSIYTNTAKIEEQRLQADYLLTQSVFNELSKQLEQAKIKVQEETPVFKTLEPPIVPLKKSGPKRTVTMLSFAICSVIIVLGVKLMKTFVQYNLSKQV</sequence>
<dbReference type="AlphaFoldDB" id="A0A2T0S1V5"/>
<accession>A0A2T0S1V5</accession>